<dbReference type="InterPro" id="IPR036779">
    <property type="entry name" value="LysM_dom_sf"/>
</dbReference>
<dbReference type="SMART" id="SM00257">
    <property type="entry name" value="LysM"/>
    <property type="match status" value="1"/>
</dbReference>
<keyword evidence="1" id="KW-0732">Signal</keyword>
<dbReference type="RefSeq" id="WP_207700932.1">
    <property type="nucleotide sequence ID" value="NZ_JAFREL020000001.1"/>
</dbReference>
<proteinExistence type="predicted"/>
<keyword evidence="4" id="KW-1185">Reference proteome</keyword>
<organism evidence="3 4">
    <name type="scientific">Candidatus Enterococcus ferrettii</name>
    <dbReference type="NCBI Taxonomy" id="2815324"/>
    <lineage>
        <taxon>Bacteria</taxon>
        <taxon>Bacillati</taxon>
        <taxon>Bacillota</taxon>
        <taxon>Bacilli</taxon>
        <taxon>Lactobacillales</taxon>
        <taxon>Enterococcaceae</taxon>
        <taxon>Enterococcus</taxon>
    </lineage>
</organism>
<dbReference type="CDD" id="cd00118">
    <property type="entry name" value="LysM"/>
    <property type="match status" value="1"/>
</dbReference>
<evidence type="ECO:0000313" key="4">
    <source>
        <dbReference type="Proteomes" id="UP000664357"/>
    </source>
</evidence>
<sequence length="198" mass="20935">MKFGKALLLSTIMAAGAALAIGTNDAHAAETYTVQSGDTLSKISAKFTGDNSLVNSIATNNNITNVDLIFEGQQLSIDTTAQNAAAPVQEQTAPVEQTQTAAVAPVQETAPVQEQAAPAVQAAPATTSSAKEWIAQKESSGSYDATNGQYIGRYQLSSSYLNGDYSPANQERVADQYVAQRYGSWEGAQAFWLANGWY</sequence>
<dbReference type="PROSITE" id="PS51782">
    <property type="entry name" value="LYSM"/>
    <property type="match status" value="1"/>
</dbReference>
<evidence type="ECO:0000256" key="1">
    <source>
        <dbReference type="SAM" id="SignalP"/>
    </source>
</evidence>
<feature type="domain" description="LysM" evidence="2">
    <location>
        <begin position="30"/>
        <end position="77"/>
    </location>
</feature>
<dbReference type="InterPro" id="IPR018392">
    <property type="entry name" value="LysM"/>
</dbReference>
<accession>A0ABV0EHT7</accession>
<evidence type="ECO:0000259" key="2">
    <source>
        <dbReference type="PROSITE" id="PS51782"/>
    </source>
</evidence>
<reference evidence="3 4" key="2">
    <citation type="submission" date="2024-02" db="EMBL/GenBank/DDBJ databases">
        <title>The Genome Sequence of Enterococcus sp. DIV0159.</title>
        <authorList>
            <person name="Earl A."/>
            <person name="Manson A."/>
            <person name="Gilmore M."/>
            <person name="Sanders J."/>
            <person name="Shea T."/>
            <person name="Howe W."/>
            <person name="Livny J."/>
            <person name="Cuomo C."/>
            <person name="Neafsey D."/>
            <person name="Birren B."/>
        </authorList>
    </citation>
    <scope>NUCLEOTIDE SEQUENCE [LARGE SCALE GENOMIC DNA]</scope>
    <source>
        <strain evidence="3 4">665A</strain>
    </source>
</reference>
<name>A0ABV0EHT7_9ENTE</name>
<protein>
    <recommendedName>
        <fullName evidence="2">LysM domain-containing protein</fullName>
    </recommendedName>
</protein>
<comment type="caution">
    <text evidence="3">The sequence shown here is derived from an EMBL/GenBank/DDBJ whole genome shotgun (WGS) entry which is preliminary data.</text>
</comment>
<feature type="chain" id="PRO_5046002985" description="LysM domain-containing protein" evidence="1">
    <location>
        <begin position="29"/>
        <end position="198"/>
    </location>
</feature>
<gene>
    <name evidence="3" type="ORF">JZO67_000118</name>
</gene>
<dbReference type="EMBL" id="JAFREL020000001">
    <property type="protein sequence ID" value="MEO1768216.1"/>
    <property type="molecule type" value="Genomic_DNA"/>
</dbReference>
<dbReference type="SUPFAM" id="SSF54106">
    <property type="entry name" value="LysM domain"/>
    <property type="match status" value="1"/>
</dbReference>
<dbReference type="Gene3D" id="3.10.350.10">
    <property type="entry name" value="LysM domain"/>
    <property type="match status" value="1"/>
</dbReference>
<dbReference type="Pfam" id="PF01476">
    <property type="entry name" value="LysM"/>
    <property type="match status" value="1"/>
</dbReference>
<reference evidence="3 4" key="1">
    <citation type="submission" date="2021-03" db="EMBL/GenBank/DDBJ databases">
        <authorList>
            <person name="Gilmore M.S."/>
            <person name="Schwartzman J."/>
            <person name="Van Tyne D."/>
            <person name="Martin M."/>
            <person name="Earl A.M."/>
            <person name="Manson A.L."/>
            <person name="Straub T."/>
            <person name="Salamzade R."/>
            <person name="Saavedra J."/>
            <person name="Lebreton F."/>
            <person name="Prichula J."/>
            <person name="Schaufler K."/>
            <person name="Gaca A."/>
            <person name="Sgardioli B."/>
            <person name="Wagenaar J."/>
            <person name="Strong T."/>
        </authorList>
    </citation>
    <scope>NUCLEOTIDE SEQUENCE [LARGE SCALE GENOMIC DNA]</scope>
    <source>
        <strain evidence="3 4">665A</strain>
    </source>
</reference>
<evidence type="ECO:0000313" key="3">
    <source>
        <dbReference type="EMBL" id="MEO1768216.1"/>
    </source>
</evidence>
<feature type="signal peptide" evidence="1">
    <location>
        <begin position="1"/>
        <end position="28"/>
    </location>
</feature>
<dbReference type="Proteomes" id="UP000664357">
    <property type="component" value="Unassembled WGS sequence"/>
</dbReference>